<feature type="coiled-coil region" evidence="1">
    <location>
        <begin position="276"/>
        <end position="303"/>
    </location>
</feature>
<evidence type="ECO:0000256" key="1">
    <source>
        <dbReference type="SAM" id="Coils"/>
    </source>
</evidence>
<dbReference type="HOGENOM" id="CLU_735462_0_0_5"/>
<dbReference type="InterPro" id="IPR036365">
    <property type="entry name" value="PGBD-like_sf"/>
</dbReference>
<protein>
    <submittedName>
        <fullName evidence="3">Putative peptidoglycan-binding domain-containing protein</fullName>
    </submittedName>
</protein>
<feature type="domain" description="Peptidoglycan binding-like" evidence="2">
    <location>
        <begin position="115"/>
        <end position="170"/>
    </location>
</feature>
<accession>S9RWX4</accession>
<dbReference type="Gene3D" id="1.10.101.10">
    <property type="entry name" value="PGBD-like superfamily/PGBD"/>
    <property type="match status" value="2"/>
</dbReference>
<dbReference type="PATRIC" id="fig|1123069.3.peg.3228"/>
<evidence type="ECO:0000313" key="4">
    <source>
        <dbReference type="Proteomes" id="UP000015346"/>
    </source>
</evidence>
<keyword evidence="1" id="KW-0175">Coiled coil</keyword>
<dbReference type="SUPFAM" id="SSF47090">
    <property type="entry name" value="PGBD-like"/>
    <property type="match status" value="2"/>
</dbReference>
<keyword evidence="4" id="KW-1185">Reference proteome</keyword>
<feature type="coiled-coil region" evidence="1">
    <location>
        <begin position="164"/>
        <end position="198"/>
    </location>
</feature>
<dbReference type="EMBL" id="AOLV01000040">
    <property type="protein sequence ID" value="EPX82520.1"/>
    <property type="molecule type" value="Genomic_DNA"/>
</dbReference>
<sequence>MQQPSSPTSWPWQGGTVSRLVTANATIEPEGYLPRGFVFAPPAPQGRLPTQAEQAQETAVWQGAVALDTVAAYESYLRTYPNGRYAIQAREAIAAIQDEPFRAERLAEDRLALSREERRAIQRNLSLLNFDPRGIDGIFGPGTRGAIRNWQQQNGFAQTGYLDADQIARLEAQAARRAAQLEAEAERQRQAAEAADRAFWEETGARGDEAGLRAYLARYPEGLFAADATEQLARIEARNRAEAEAADRAAWDRARQADTAEAFREYLEAFPEGRFAAEARARLDAILRRAEEAEGRAAAEAAEAALGLNTLTRRVIEQRLAALGLDPGAVDGNFDAGTRRALRAYQRDRSLGATGFLDEATLVRLLADTLQQALDR</sequence>
<dbReference type="InterPro" id="IPR036366">
    <property type="entry name" value="PGBDSf"/>
</dbReference>
<gene>
    <name evidence="3" type="ORF">ruthe_03258</name>
</gene>
<evidence type="ECO:0000313" key="3">
    <source>
        <dbReference type="EMBL" id="EPX82520.1"/>
    </source>
</evidence>
<name>S9RWX4_9RHOB</name>
<proteinExistence type="predicted"/>
<comment type="caution">
    <text evidence="3">The sequence shown here is derived from an EMBL/GenBank/DDBJ whole genome shotgun (WGS) entry which is preliminary data.</text>
</comment>
<feature type="domain" description="Peptidoglycan binding-like" evidence="2">
    <location>
        <begin position="314"/>
        <end position="365"/>
    </location>
</feature>
<dbReference type="InterPro" id="IPR002477">
    <property type="entry name" value="Peptidoglycan-bd-like"/>
</dbReference>
<dbReference type="Proteomes" id="UP000015346">
    <property type="component" value="Unassembled WGS sequence"/>
</dbReference>
<evidence type="ECO:0000259" key="2">
    <source>
        <dbReference type="Pfam" id="PF01471"/>
    </source>
</evidence>
<dbReference type="Pfam" id="PF01471">
    <property type="entry name" value="PG_binding_1"/>
    <property type="match status" value="2"/>
</dbReference>
<dbReference type="STRING" id="1123069.ruthe_03258"/>
<organism evidence="3 4">
    <name type="scientific">Rubellimicrobium thermophilum DSM 16684</name>
    <dbReference type="NCBI Taxonomy" id="1123069"/>
    <lineage>
        <taxon>Bacteria</taxon>
        <taxon>Pseudomonadati</taxon>
        <taxon>Pseudomonadota</taxon>
        <taxon>Alphaproteobacteria</taxon>
        <taxon>Rhodobacterales</taxon>
        <taxon>Roseobacteraceae</taxon>
        <taxon>Rubellimicrobium</taxon>
    </lineage>
</organism>
<reference evidence="3 4" key="1">
    <citation type="journal article" date="2013" name="Stand. Genomic Sci.">
        <title>Genome sequence of the reddish-pigmented Rubellimicrobium thermophilum type strain (DSM 16684(T)), a member of the Roseobacter clade.</title>
        <authorList>
            <person name="Fiebig A."/>
            <person name="Riedel T."/>
            <person name="Gronow S."/>
            <person name="Petersen J."/>
            <person name="Klenk H.P."/>
            <person name="Goker M."/>
        </authorList>
    </citation>
    <scope>NUCLEOTIDE SEQUENCE [LARGE SCALE GENOMIC DNA]</scope>
    <source>
        <strain evidence="3 4">DSM 16684</strain>
    </source>
</reference>
<dbReference type="AlphaFoldDB" id="S9RWX4"/>